<keyword evidence="11" id="KW-0456">Lyase</keyword>
<evidence type="ECO:0000256" key="9">
    <source>
        <dbReference type="ARBA" id="ARBA00023125"/>
    </source>
</evidence>
<evidence type="ECO:0000256" key="11">
    <source>
        <dbReference type="ARBA" id="ARBA00023239"/>
    </source>
</evidence>
<dbReference type="SUPFAM" id="SSF46946">
    <property type="entry name" value="S13-like H2TH domain"/>
    <property type="match status" value="1"/>
</dbReference>
<evidence type="ECO:0000256" key="14">
    <source>
        <dbReference type="ARBA" id="ARBA00044632"/>
    </source>
</evidence>
<evidence type="ECO:0000313" key="19">
    <source>
        <dbReference type="Proteomes" id="UP000426246"/>
    </source>
</evidence>
<keyword evidence="6 15" id="KW-0863">Zinc-finger</keyword>
<dbReference type="Proteomes" id="UP000426246">
    <property type="component" value="Chromosome"/>
</dbReference>
<dbReference type="GO" id="GO:0003684">
    <property type="term" value="F:damaged DNA binding"/>
    <property type="evidence" value="ECO:0007669"/>
    <property type="project" value="InterPro"/>
</dbReference>
<comment type="cofactor">
    <cofactor evidence="2">
        <name>Zn(2+)</name>
        <dbReference type="ChEBI" id="CHEBI:29105"/>
    </cofactor>
</comment>
<dbReference type="GO" id="GO:0008270">
    <property type="term" value="F:zinc ion binding"/>
    <property type="evidence" value="ECO:0007669"/>
    <property type="project" value="UniProtKB-KW"/>
</dbReference>
<keyword evidence="13" id="KW-0326">Glycosidase</keyword>
<sequence>MPELPEMENYKRLLSSLIVNKPIIDLTVTREKTINIVVDEFRKKVLQHSIVSIERRAKHLLFILDTGSVLLLHLMLGGSLYYGKQAPERTAQVILHFRDEASLYFLGLRLGYLHLHTVQEVEQLLIKLGPEPLDNQFSFADFQQVLRGRRTNLKVMLVDQSVMSGIGNCYSDEICFIAELLPTRKVNALTEQEQKQLYQAMQTVLKEAIYFGGYMDTPLYEGDRLTGQFDPKCRVYDREGEPCLRCGYPLIKDEVSSKKCFYCRHCQK</sequence>
<dbReference type="OrthoDB" id="9800855at2"/>
<evidence type="ECO:0000256" key="10">
    <source>
        <dbReference type="ARBA" id="ARBA00023204"/>
    </source>
</evidence>
<dbReference type="GO" id="GO:0034039">
    <property type="term" value="F:8-oxo-7,8-dihydroguanine DNA N-glycosylase activity"/>
    <property type="evidence" value="ECO:0007669"/>
    <property type="project" value="TreeGrafter"/>
</dbReference>
<evidence type="ECO:0000256" key="7">
    <source>
        <dbReference type="ARBA" id="ARBA00022801"/>
    </source>
</evidence>
<keyword evidence="4" id="KW-0479">Metal-binding</keyword>
<keyword evidence="5" id="KW-0227">DNA damage</keyword>
<reference evidence="19" key="1">
    <citation type="submission" date="2018-11" db="EMBL/GenBank/DDBJ databases">
        <title>Complete genome sequence of Paenibacillus sp. ML311-T8.</title>
        <authorList>
            <person name="Nam Y.-D."/>
            <person name="Kang J."/>
            <person name="Chung W.-H."/>
            <person name="Park Y.S."/>
        </authorList>
    </citation>
    <scope>NUCLEOTIDE SEQUENCE [LARGE SCALE GENOMIC DNA]</scope>
    <source>
        <strain evidence="19">ML311-T8</strain>
    </source>
</reference>
<dbReference type="InterPro" id="IPR012319">
    <property type="entry name" value="FPG_cat"/>
</dbReference>
<dbReference type="FunFam" id="1.10.8.50:FF:000003">
    <property type="entry name" value="Formamidopyrimidine-DNA glycosylase"/>
    <property type="match status" value="1"/>
</dbReference>
<dbReference type="SMART" id="SM01232">
    <property type="entry name" value="H2TH"/>
    <property type="match status" value="1"/>
</dbReference>
<feature type="domain" description="FPG-type" evidence="16">
    <location>
        <begin position="234"/>
        <end position="268"/>
    </location>
</feature>
<dbReference type="Gene3D" id="1.10.8.50">
    <property type="match status" value="1"/>
</dbReference>
<evidence type="ECO:0000256" key="8">
    <source>
        <dbReference type="ARBA" id="ARBA00022833"/>
    </source>
</evidence>
<keyword evidence="10" id="KW-0234">DNA repair</keyword>
<evidence type="ECO:0000256" key="12">
    <source>
        <dbReference type="ARBA" id="ARBA00023268"/>
    </source>
</evidence>
<evidence type="ECO:0000256" key="13">
    <source>
        <dbReference type="ARBA" id="ARBA00023295"/>
    </source>
</evidence>
<proteinExistence type="inferred from homology"/>
<dbReference type="GO" id="GO:0006284">
    <property type="term" value="P:base-excision repair"/>
    <property type="evidence" value="ECO:0007669"/>
    <property type="project" value="InterPro"/>
</dbReference>
<evidence type="ECO:0000256" key="15">
    <source>
        <dbReference type="PROSITE-ProRule" id="PRU00391"/>
    </source>
</evidence>
<evidence type="ECO:0000256" key="4">
    <source>
        <dbReference type="ARBA" id="ARBA00022723"/>
    </source>
</evidence>
<keyword evidence="9" id="KW-0238">DNA-binding</keyword>
<dbReference type="InterPro" id="IPR000214">
    <property type="entry name" value="Znf_DNA_glyclase/AP_lyase"/>
</dbReference>
<keyword evidence="8" id="KW-0862">Zinc</keyword>
<dbReference type="EMBL" id="CP034235">
    <property type="protein sequence ID" value="QGQ96366.1"/>
    <property type="molecule type" value="Genomic_DNA"/>
</dbReference>
<comment type="catalytic activity">
    <reaction evidence="14">
        <text>2'-deoxyribonucleotide-(2'-deoxyribose 5'-phosphate)-2'-deoxyribonucleotide-DNA = a 3'-end 2'-deoxyribonucleotide-(2,3-dehydro-2,3-deoxyribose 5'-phosphate)-DNA + a 5'-end 5'-phospho-2'-deoxyribonucleoside-DNA + H(+)</text>
        <dbReference type="Rhea" id="RHEA:66592"/>
        <dbReference type="Rhea" id="RHEA-COMP:13180"/>
        <dbReference type="Rhea" id="RHEA-COMP:16897"/>
        <dbReference type="Rhea" id="RHEA-COMP:17067"/>
        <dbReference type="ChEBI" id="CHEBI:15378"/>
        <dbReference type="ChEBI" id="CHEBI:136412"/>
        <dbReference type="ChEBI" id="CHEBI:157695"/>
        <dbReference type="ChEBI" id="CHEBI:167181"/>
        <dbReference type="EC" id="4.2.99.18"/>
    </reaction>
</comment>
<accession>A0A6B8RLQ9</accession>
<dbReference type="InterPro" id="IPR010979">
    <property type="entry name" value="Ribosomal_uS13-like_H2TH"/>
</dbReference>
<keyword evidence="12" id="KW-0511">Multifunctional enzyme</keyword>
<dbReference type="InterPro" id="IPR035937">
    <property type="entry name" value="FPG_N"/>
</dbReference>
<evidence type="ECO:0000256" key="2">
    <source>
        <dbReference type="ARBA" id="ARBA00001947"/>
    </source>
</evidence>
<comment type="similarity">
    <text evidence="3">Belongs to the FPG family.</text>
</comment>
<evidence type="ECO:0000259" key="17">
    <source>
        <dbReference type="PROSITE" id="PS51068"/>
    </source>
</evidence>
<feature type="domain" description="Formamidopyrimidine-DNA glycosylase catalytic" evidence="17">
    <location>
        <begin position="2"/>
        <end position="104"/>
    </location>
</feature>
<dbReference type="Gene3D" id="3.20.190.10">
    <property type="entry name" value="MutM-like, N-terminal"/>
    <property type="match status" value="1"/>
</dbReference>
<dbReference type="GO" id="GO:0140078">
    <property type="term" value="F:class I DNA-(apurinic or apyrimidinic site) endonuclease activity"/>
    <property type="evidence" value="ECO:0007669"/>
    <property type="project" value="UniProtKB-EC"/>
</dbReference>
<keyword evidence="19" id="KW-1185">Reference proteome</keyword>
<evidence type="ECO:0000256" key="6">
    <source>
        <dbReference type="ARBA" id="ARBA00022771"/>
    </source>
</evidence>
<dbReference type="Pfam" id="PF06831">
    <property type="entry name" value="H2TH"/>
    <property type="match status" value="1"/>
</dbReference>
<dbReference type="InterPro" id="IPR015886">
    <property type="entry name" value="H2TH_FPG"/>
</dbReference>
<evidence type="ECO:0000313" key="18">
    <source>
        <dbReference type="EMBL" id="QGQ96366.1"/>
    </source>
</evidence>
<evidence type="ECO:0000256" key="3">
    <source>
        <dbReference type="ARBA" id="ARBA00009409"/>
    </source>
</evidence>
<dbReference type="AlphaFoldDB" id="A0A6B8RLQ9"/>
<dbReference type="PROSITE" id="PS51068">
    <property type="entry name" value="FPG_CAT"/>
    <property type="match status" value="1"/>
</dbReference>
<dbReference type="RefSeq" id="WP_155701402.1">
    <property type="nucleotide sequence ID" value="NZ_CP034235.1"/>
</dbReference>
<dbReference type="GO" id="GO:0003690">
    <property type="term" value="F:double-stranded DNA binding"/>
    <property type="evidence" value="ECO:0007669"/>
    <property type="project" value="UniProtKB-ARBA"/>
</dbReference>
<evidence type="ECO:0000256" key="1">
    <source>
        <dbReference type="ARBA" id="ARBA00001668"/>
    </source>
</evidence>
<protein>
    <submittedName>
        <fullName evidence="18">Fpg/Nei family DNA glycosylase</fullName>
    </submittedName>
</protein>
<dbReference type="SUPFAM" id="SSF57716">
    <property type="entry name" value="Glucocorticoid receptor-like (DNA-binding domain)"/>
    <property type="match status" value="1"/>
</dbReference>
<dbReference type="SMART" id="SM00898">
    <property type="entry name" value="Fapy_DNA_glyco"/>
    <property type="match status" value="1"/>
</dbReference>
<evidence type="ECO:0000259" key="16">
    <source>
        <dbReference type="PROSITE" id="PS51066"/>
    </source>
</evidence>
<dbReference type="Pfam" id="PF01149">
    <property type="entry name" value="Fapy_DNA_glyco"/>
    <property type="match status" value="1"/>
</dbReference>
<evidence type="ECO:0000256" key="5">
    <source>
        <dbReference type="ARBA" id="ARBA00022763"/>
    </source>
</evidence>
<dbReference type="PANTHER" id="PTHR22993">
    <property type="entry name" value="FORMAMIDOPYRIMIDINE-DNA GLYCOSYLASE"/>
    <property type="match status" value="1"/>
</dbReference>
<keyword evidence="7" id="KW-0378">Hydrolase</keyword>
<gene>
    <name evidence="18" type="ORF">EHS13_16490</name>
</gene>
<dbReference type="PROSITE" id="PS51066">
    <property type="entry name" value="ZF_FPG_2"/>
    <property type="match status" value="1"/>
</dbReference>
<dbReference type="PANTHER" id="PTHR22993:SF9">
    <property type="entry name" value="FORMAMIDOPYRIMIDINE-DNA GLYCOSYLASE"/>
    <property type="match status" value="1"/>
</dbReference>
<comment type="catalytic activity">
    <reaction evidence="1">
        <text>Hydrolysis of DNA containing ring-opened 7-methylguanine residues, releasing 2,6-diamino-4-hydroxy-5-(N-methyl)formamidopyrimidine.</text>
        <dbReference type="EC" id="3.2.2.23"/>
    </reaction>
</comment>
<name>A0A6B8RLQ9_9BACL</name>
<dbReference type="KEGG" id="ppsc:EHS13_16490"/>
<organism evidence="18 19">
    <name type="scientific">Paenibacillus psychroresistens</name>
    <dbReference type="NCBI Taxonomy" id="1778678"/>
    <lineage>
        <taxon>Bacteria</taxon>
        <taxon>Bacillati</taxon>
        <taxon>Bacillota</taxon>
        <taxon>Bacilli</taxon>
        <taxon>Bacillales</taxon>
        <taxon>Paenibacillaceae</taxon>
        <taxon>Paenibacillus</taxon>
    </lineage>
</organism>
<dbReference type="SUPFAM" id="SSF81624">
    <property type="entry name" value="N-terminal domain of MutM-like DNA repair proteins"/>
    <property type="match status" value="1"/>
</dbReference>